<name>A0A1R1ML21_9BACT</name>
<dbReference type="EMBL" id="MOEN01000015">
    <property type="protein sequence ID" value="OMH40502.1"/>
    <property type="molecule type" value="Genomic_DNA"/>
</dbReference>
<keyword evidence="3" id="KW-1185">Reference proteome</keyword>
<dbReference type="PROSITE" id="PS51833">
    <property type="entry name" value="HDOD"/>
    <property type="match status" value="1"/>
</dbReference>
<evidence type="ECO:0000313" key="3">
    <source>
        <dbReference type="Proteomes" id="UP000187408"/>
    </source>
</evidence>
<dbReference type="Proteomes" id="UP000187408">
    <property type="component" value="Unassembled WGS sequence"/>
</dbReference>
<evidence type="ECO:0000313" key="2">
    <source>
        <dbReference type="EMBL" id="OMH40502.1"/>
    </source>
</evidence>
<sequence length="216" mass="24392">MAEVERLKLKREVMLKLIKALIDGEELEKVSEIVSMDPNLSLRLLKFINSPYFGLRKEITSIVQAVAYLGYQNLKDYIFVLLTSSLLKSADKDEIAKILKQAFAMRYVAEKLIPAHADEAFMVGLLDPVLKEVDEAEIKKILQKAGVSDNIVMGLLDEDSSLYRIKEFTKKILSFCEKVSRNEQADLKDTEGLSFSEIDEICKRAEKDAKALVSAL</sequence>
<comment type="caution">
    <text evidence="2">The sequence shown here is derived from an EMBL/GenBank/DDBJ whole genome shotgun (WGS) entry which is preliminary data.</text>
</comment>
<dbReference type="Pfam" id="PF08668">
    <property type="entry name" value="HDOD"/>
    <property type="match status" value="1"/>
</dbReference>
<dbReference type="InterPro" id="IPR052340">
    <property type="entry name" value="RNase_Y/CdgJ"/>
</dbReference>
<feature type="domain" description="HDOD" evidence="1">
    <location>
        <begin position="7"/>
        <end position="185"/>
    </location>
</feature>
<keyword evidence="2" id="KW-0808">Transferase</keyword>
<dbReference type="SUPFAM" id="SSF109604">
    <property type="entry name" value="HD-domain/PDEase-like"/>
    <property type="match status" value="1"/>
</dbReference>
<keyword evidence="2" id="KW-0418">Kinase</keyword>
<reference evidence="2 3" key="1">
    <citation type="submission" date="2016-10" db="EMBL/GenBank/DDBJ databases">
        <title>Genome sequence of a sulfur-reducing bacterium Desulfurobacterium indicum K6013.</title>
        <authorList>
            <person name="Cao J."/>
            <person name="Shao Z."/>
            <person name="Alain K."/>
            <person name="Jebbar M."/>
        </authorList>
    </citation>
    <scope>NUCLEOTIDE SEQUENCE [LARGE SCALE GENOMIC DNA]</scope>
    <source>
        <strain evidence="2 3">K6013</strain>
    </source>
</reference>
<evidence type="ECO:0000259" key="1">
    <source>
        <dbReference type="PROSITE" id="PS51833"/>
    </source>
</evidence>
<accession>A0A1R1ML21</accession>
<dbReference type="PANTHER" id="PTHR33525">
    <property type="match status" value="1"/>
</dbReference>
<dbReference type="Gene3D" id="1.10.3210.10">
    <property type="entry name" value="Hypothetical protein af1432"/>
    <property type="match status" value="1"/>
</dbReference>
<dbReference type="AlphaFoldDB" id="A0A1R1ML21"/>
<gene>
    <name evidence="2" type="ORF">BLW93_05045</name>
</gene>
<dbReference type="GO" id="GO:0016301">
    <property type="term" value="F:kinase activity"/>
    <property type="evidence" value="ECO:0007669"/>
    <property type="project" value="UniProtKB-KW"/>
</dbReference>
<dbReference type="RefSeq" id="WP_076713016.1">
    <property type="nucleotide sequence ID" value="NZ_MOEN01000015.1"/>
</dbReference>
<dbReference type="InterPro" id="IPR013976">
    <property type="entry name" value="HDOD"/>
</dbReference>
<organism evidence="2 3">
    <name type="scientific">Desulfurobacterium indicum</name>
    <dbReference type="NCBI Taxonomy" id="1914305"/>
    <lineage>
        <taxon>Bacteria</taxon>
        <taxon>Pseudomonadati</taxon>
        <taxon>Aquificota</taxon>
        <taxon>Aquificia</taxon>
        <taxon>Desulfurobacteriales</taxon>
        <taxon>Desulfurobacteriaceae</taxon>
        <taxon>Desulfurobacterium</taxon>
    </lineage>
</organism>
<dbReference type="STRING" id="1914305.BLW93_05045"/>
<protein>
    <submittedName>
        <fullName evidence="2">Histidine kinase</fullName>
    </submittedName>
</protein>
<proteinExistence type="predicted"/>
<dbReference type="OrthoDB" id="9784953at2"/>
<dbReference type="PANTHER" id="PTHR33525:SF4">
    <property type="entry name" value="CYCLIC DI-GMP PHOSPHODIESTERASE CDGJ"/>
    <property type="match status" value="1"/>
</dbReference>